<proteinExistence type="predicted"/>
<dbReference type="EMBL" id="JAWDGP010002748">
    <property type="protein sequence ID" value="KAK3780284.1"/>
    <property type="molecule type" value="Genomic_DNA"/>
</dbReference>
<name>A0AAE1DRK2_9GAST</name>
<evidence type="ECO:0000313" key="1">
    <source>
        <dbReference type="EMBL" id="KAK3780284.1"/>
    </source>
</evidence>
<organism evidence="1 2">
    <name type="scientific">Elysia crispata</name>
    <name type="common">lettuce slug</name>
    <dbReference type="NCBI Taxonomy" id="231223"/>
    <lineage>
        <taxon>Eukaryota</taxon>
        <taxon>Metazoa</taxon>
        <taxon>Spiralia</taxon>
        <taxon>Lophotrochozoa</taxon>
        <taxon>Mollusca</taxon>
        <taxon>Gastropoda</taxon>
        <taxon>Heterobranchia</taxon>
        <taxon>Euthyneura</taxon>
        <taxon>Panpulmonata</taxon>
        <taxon>Sacoglossa</taxon>
        <taxon>Placobranchoidea</taxon>
        <taxon>Plakobranchidae</taxon>
        <taxon>Elysia</taxon>
    </lineage>
</organism>
<gene>
    <name evidence="1" type="ORF">RRG08_006190</name>
</gene>
<keyword evidence="2" id="KW-1185">Reference proteome</keyword>
<comment type="caution">
    <text evidence="1">The sequence shown here is derived from an EMBL/GenBank/DDBJ whole genome shotgun (WGS) entry which is preliminary data.</text>
</comment>
<dbReference type="Proteomes" id="UP001283361">
    <property type="component" value="Unassembled WGS sequence"/>
</dbReference>
<protein>
    <submittedName>
        <fullName evidence="1">Uncharacterized protein</fullName>
    </submittedName>
</protein>
<accession>A0AAE1DRK2</accession>
<reference evidence="1" key="1">
    <citation type="journal article" date="2023" name="G3 (Bethesda)">
        <title>A reference genome for the long-term kleptoplast-retaining sea slug Elysia crispata morphotype clarki.</title>
        <authorList>
            <person name="Eastman K.E."/>
            <person name="Pendleton A.L."/>
            <person name="Shaikh M.A."/>
            <person name="Suttiyut T."/>
            <person name="Ogas R."/>
            <person name="Tomko P."/>
            <person name="Gavelis G."/>
            <person name="Widhalm J.R."/>
            <person name="Wisecaver J.H."/>
        </authorList>
    </citation>
    <scope>NUCLEOTIDE SEQUENCE</scope>
    <source>
        <strain evidence="1">ECLA1</strain>
    </source>
</reference>
<evidence type="ECO:0000313" key="2">
    <source>
        <dbReference type="Proteomes" id="UP001283361"/>
    </source>
</evidence>
<dbReference type="AlphaFoldDB" id="A0AAE1DRK2"/>
<sequence>MVHTTSGCPSASALRKVEKYVILTIGTSTSLCSMSIIRDAENVFYVFDLHLRGENGLPASDGKAILTLQSLENFKPFLTQIAVYLHTGHQNELTSLILTNEKSDNGDWQSLLLIKFLDARRK</sequence>